<dbReference type="Pfam" id="PF18183">
    <property type="entry name" value="SLATT_2"/>
    <property type="match status" value="1"/>
</dbReference>
<keyword evidence="2" id="KW-0472">Membrane</keyword>
<dbReference type="STRING" id="910347.SAMN05421773_11617"/>
<evidence type="ECO:0000313" key="5">
    <source>
        <dbReference type="Proteomes" id="UP000199207"/>
    </source>
</evidence>
<feature type="domain" description="SMODS and SLOG-associating 2TM effector" evidence="3">
    <location>
        <begin position="20"/>
        <end position="205"/>
    </location>
</feature>
<dbReference type="AlphaFoldDB" id="A0A1I1SG98"/>
<keyword evidence="2" id="KW-1133">Transmembrane helix</keyword>
<evidence type="ECO:0000256" key="2">
    <source>
        <dbReference type="SAM" id="Phobius"/>
    </source>
</evidence>
<dbReference type="InterPro" id="IPR040688">
    <property type="entry name" value="SLATT_2"/>
</dbReference>
<dbReference type="OrthoDB" id="5507841at2"/>
<proteinExistence type="predicted"/>
<keyword evidence="2" id="KW-0812">Transmembrane</keyword>
<evidence type="ECO:0000259" key="3">
    <source>
        <dbReference type="Pfam" id="PF18183"/>
    </source>
</evidence>
<keyword evidence="5" id="KW-1185">Reference proteome</keyword>
<dbReference type="RefSeq" id="WP_093840880.1">
    <property type="nucleotide sequence ID" value="NZ_FOLM01000016.1"/>
</dbReference>
<dbReference type="Proteomes" id="UP000199207">
    <property type="component" value="Unassembled WGS sequence"/>
</dbReference>
<feature type="transmembrane region" description="Helical" evidence="2">
    <location>
        <begin position="100"/>
        <end position="119"/>
    </location>
</feature>
<name>A0A1I1SG98_9ACTN</name>
<dbReference type="NCBIfam" id="NF033633">
    <property type="entry name" value="SLATT_2"/>
    <property type="match status" value="1"/>
</dbReference>
<accession>A0A1I1SG98</accession>
<feature type="region of interest" description="Disordered" evidence="1">
    <location>
        <begin position="194"/>
        <end position="216"/>
    </location>
</feature>
<evidence type="ECO:0000313" key="4">
    <source>
        <dbReference type="EMBL" id="SFD45476.1"/>
    </source>
</evidence>
<protein>
    <recommendedName>
        <fullName evidence="3">SMODS and SLOG-associating 2TM effector domain-containing protein</fullName>
    </recommendedName>
</protein>
<reference evidence="4 5" key="1">
    <citation type="submission" date="2016-10" db="EMBL/GenBank/DDBJ databases">
        <authorList>
            <person name="de Groot N.N."/>
        </authorList>
    </citation>
    <scope>NUCLEOTIDE SEQUENCE [LARGE SCALE GENOMIC DNA]</scope>
    <source>
        <strain evidence="4 5">CGMCC 4.5739</strain>
    </source>
</reference>
<evidence type="ECO:0000256" key="1">
    <source>
        <dbReference type="SAM" id="MobiDB-lite"/>
    </source>
</evidence>
<sequence length="216" mass="23380">MADRTARGATTGGRRGHRRDLRLRPFPALVLDTPEDRRQAMLTLREWAEQETETAIEWFFRDKRAKRLQCKAIRALTVVLAVAGAALPLATAAAGGGVQGWGYVLLAVAAGGKGYDYFFGLSTGWMRDITAAQALQRALSEFRLAWTRQALATAAAGDELAEATVAARLELITGLVTAVRDQVEHETATWRAEFESSTQQLQNAAGAPLPTAAGER</sequence>
<feature type="transmembrane region" description="Helical" evidence="2">
    <location>
        <begin position="73"/>
        <end position="94"/>
    </location>
</feature>
<organism evidence="4 5">
    <name type="scientific">Streptomyces aidingensis</name>
    <dbReference type="NCBI Taxonomy" id="910347"/>
    <lineage>
        <taxon>Bacteria</taxon>
        <taxon>Bacillati</taxon>
        <taxon>Actinomycetota</taxon>
        <taxon>Actinomycetes</taxon>
        <taxon>Kitasatosporales</taxon>
        <taxon>Streptomycetaceae</taxon>
        <taxon>Streptomyces</taxon>
    </lineage>
</organism>
<dbReference type="EMBL" id="FOLM01000016">
    <property type="protein sequence ID" value="SFD45476.1"/>
    <property type="molecule type" value="Genomic_DNA"/>
</dbReference>
<gene>
    <name evidence="4" type="ORF">SAMN05421773_11617</name>
</gene>